<evidence type="ECO:0000259" key="1">
    <source>
        <dbReference type="Pfam" id="PF00144"/>
    </source>
</evidence>
<name>A0A285MV53_9FLAO</name>
<feature type="domain" description="Beta-lactamase-related" evidence="1">
    <location>
        <begin position="48"/>
        <end position="338"/>
    </location>
</feature>
<dbReference type="InterPro" id="IPR001466">
    <property type="entry name" value="Beta-lactam-related"/>
</dbReference>
<proteinExistence type="predicted"/>
<dbReference type="PANTHER" id="PTHR46825">
    <property type="entry name" value="D-ALANYL-D-ALANINE-CARBOXYPEPTIDASE/ENDOPEPTIDASE AMPH"/>
    <property type="match status" value="1"/>
</dbReference>
<gene>
    <name evidence="2" type="ORF">SAMN06265377_2902</name>
</gene>
<dbReference type="SUPFAM" id="SSF56601">
    <property type="entry name" value="beta-lactamase/transpeptidase-like"/>
    <property type="match status" value="1"/>
</dbReference>
<dbReference type="InterPro" id="IPR050491">
    <property type="entry name" value="AmpC-like"/>
</dbReference>
<sequence length="359" mass="39608">MNNHFFKLILLLAFHIGNGQVDLTTELTKEQSDLIFEKVKGFPNKAQISIAIISNGKAKYYGAKRANDSILTIENHKSVFEIGSITKVFTATLLADFVIEGKIELDDNINDFIDFTIKDNVPISFKQLATHTSGLPRLPESLSSPSIDLTNPYKDYNEEKLKLDLSEKLVMSEKPGTKSEYSNLGVGLLGCVLGEIDNSTYGDLVQTKIFDRHQMSNSTTIRSKVMDKLVLGINENGQEVSNWDMSILMGAGGILSTTEDLTKFAIAHFDDNNKDLGLTRTPFHKATDNFSTGLAWGIITTESEAIWYWHNGGTGGYTSSMIIDTEEENGVIILSNISALGTMANNVMSLCPELMKTLE</sequence>
<dbReference type="AlphaFoldDB" id="A0A285MV53"/>
<dbReference type="PANTHER" id="PTHR46825:SF8">
    <property type="entry name" value="BETA-LACTAMASE-RELATED"/>
    <property type="match status" value="1"/>
</dbReference>
<dbReference type="EMBL" id="OBEH01000004">
    <property type="protein sequence ID" value="SNZ01072.1"/>
    <property type="molecule type" value="Genomic_DNA"/>
</dbReference>
<evidence type="ECO:0000313" key="2">
    <source>
        <dbReference type="EMBL" id="SNZ01072.1"/>
    </source>
</evidence>
<evidence type="ECO:0000313" key="3">
    <source>
        <dbReference type="Proteomes" id="UP000219048"/>
    </source>
</evidence>
<dbReference type="OrthoDB" id="9793489at2"/>
<keyword evidence="3" id="KW-1185">Reference proteome</keyword>
<dbReference type="Proteomes" id="UP000219048">
    <property type="component" value="Unassembled WGS sequence"/>
</dbReference>
<dbReference type="Gene3D" id="3.40.710.10">
    <property type="entry name" value="DD-peptidase/beta-lactamase superfamily"/>
    <property type="match status" value="1"/>
</dbReference>
<accession>A0A285MV53</accession>
<protein>
    <submittedName>
        <fullName evidence="2">CubicO group peptidase, beta-lactamase class C family</fullName>
    </submittedName>
</protein>
<organism evidence="2 3">
    <name type="scientific">Flagellimonas pacifica</name>
    <dbReference type="NCBI Taxonomy" id="1247520"/>
    <lineage>
        <taxon>Bacteria</taxon>
        <taxon>Pseudomonadati</taxon>
        <taxon>Bacteroidota</taxon>
        <taxon>Flavobacteriia</taxon>
        <taxon>Flavobacteriales</taxon>
        <taxon>Flavobacteriaceae</taxon>
        <taxon>Flagellimonas</taxon>
    </lineage>
</organism>
<reference evidence="3" key="1">
    <citation type="submission" date="2017-09" db="EMBL/GenBank/DDBJ databases">
        <authorList>
            <person name="Varghese N."/>
            <person name="Submissions S."/>
        </authorList>
    </citation>
    <scope>NUCLEOTIDE SEQUENCE [LARGE SCALE GENOMIC DNA]</scope>
    <source>
        <strain evidence="3">DSM 25885</strain>
    </source>
</reference>
<dbReference type="InterPro" id="IPR012338">
    <property type="entry name" value="Beta-lactam/transpept-like"/>
</dbReference>
<dbReference type="Pfam" id="PF00144">
    <property type="entry name" value="Beta-lactamase"/>
    <property type="match status" value="1"/>
</dbReference>
<dbReference type="RefSeq" id="WP_097046512.1">
    <property type="nucleotide sequence ID" value="NZ_OBEH01000004.1"/>
</dbReference>